<protein>
    <submittedName>
        <fullName evidence="1">Uncharacterized protein</fullName>
    </submittedName>
</protein>
<reference evidence="2" key="1">
    <citation type="submission" date="2016-10" db="EMBL/GenBank/DDBJ databases">
        <authorList>
            <person name="Varghese N."/>
            <person name="Submissions S."/>
        </authorList>
    </citation>
    <scope>NUCLEOTIDE SEQUENCE [LARGE SCALE GENOMIC DNA]</scope>
    <source>
        <strain evidence="2">ATCC 25963</strain>
    </source>
</reference>
<organism evidence="1 2">
    <name type="scientific">Nannocystis exedens</name>
    <dbReference type="NCBI Taxonomy" id="54"/>
    <lineage>
        <taxon>Bacteria</taxon>
        <taxon>Pseudomonadati</taxon>
        <taxon>Myxococcota</taxon>
        <taxon>Polyangia</taxon>
        <taxon>Nannocystales</taxon>
        <taxon>Nannocystaceae</taxon>
        <taxon>Nannocystis</taxon>
    </lineage>
</organism>
<dbReference type="RefSeq" id="WP_096330094.1">
    <property type="nucleotide sequence ID" value="NZ_FOMX01000004.1"/>
</dbReference>
<evidence type="ECO:0000313" key="1">
    <source>
        <dbReference type="EMBL" id="SFD74766.1"/>
    </source>
</evidence>
<evidence type="ECO:0000313" key="2">
    <source>
        <dbReference type="Proteomes" id="UP000199400"/>
    </source>
</evidence>
<keyword evidence="2" id="KW-1185">Reference proteome</keyword>
<name>A0A1I1UVH9_9BACT</name>
<accession>A0A1I1UVH9</accession>
<dbReference type="AlphaFoldDB" id="A0A1I1UVH9"/>
<gene>
    <name evidence="1" type="ORF">SAMN02745121_01332</name>
</gene>
<proteinExistence type="predicted"/>
<sequence>MLPRTWLAITALVTLCCGEEPPDLADISRDYCAILMTCKRPGVAVGYTDEAECEAHRTERYQEAAEVEKPACRRAQAAYETCVGGLEWCEGFDDYWSGLACGAETDAWYLECLGVTP</sequence>
<dbReference type="Proteomes" id="UP000199400">
    <property type="component" value="Unassembled WGS sequence"/>
</dbReference>
<dbReference type="EMBL" id="FOMX01000004">
    <property type="protein sequence ID" value="SFD74766.1"/>
    <property type="molecule type" value="Genomic_DNA"/>
</dbReference>